<gene>
    <name evidence="2" type="ORF">MCOR_41142</name>
</gene>
<feature type="coiled-coil region" evidence="1">
    <location>
        <begin position="32"/>
        <end position="94"/>
    </location>
</feature>
<dbReference type="OrthoDB" id="6629409at2759"/>
<evidence type="ECO:0000313" key="3">
    <source>
        <dbReference type="Proteomes" id="UP000507470"/>
    </source>
</evidence>
<dbReference type="AlphaFoldDB" id="A0A6J8DGC9"/>
<organism evidence="2 3">
    <name type="scientific">Mytilus coruscus</name>
    <name type="common">Sea mussel</name>
    <dbReference type="NCBI Taxonomy" id="42192"/>
    <lineage>
        <taxon>Eukaryota</taxon>
        <taxon>Metazoa</taxon>
        <taxon>Spiralia</taxon>
        <taxon>Lophotrochozoa</taxon>
        <taxon>Mollusca</taxon>
        <taxon>Bivalvia</taxon>
        <taxon>Autobranchia</taxon>
        <taxon>Pteriomorphia</taxon>
        <taxon>Mytilida</taxon>
        <taxon>Mytiloidea</taxon>
        <taxon>Mytilidae</taxon>
        <taxon>Mytilinae</taxon>
        <taxon>Mytilus</taxon>
    </lineage>
</organism>
<accession>A0A6J8DGC9</accession>
<keyword evidence="3" id="KW-1185">Reference proteome</keyword>
<proteinExistence type="predicted"/>
<keyword evidence="1" id="KW-0175">Coiled coil</keyword>
<dbReference type="EMBL" id="CACVKT020007423">
    <property type="protein sequence ID" value="CAC5407693.1"/>
    <property type="molecule type" value="Genomic_DNA"/>
</dbReference>
<dbReference type="Proteomes" id="UP000507470">
    <property type="component" value="Unassembled WGS sequence"/>
</dbReference>
<evidence type="ECO:0000313" key="2">
    <source>
        <dbReference type="EMBL" id="CAC5407693.1"/>
    </source>
</evidence>
<protein>
    <submittedName>
        <fullName evidence="2">Uncharacterized protein</fullName>
    </submittedName>
</protein>
<evidence type="ECO:0000256" key="1">
    <source>
        <dbReference type="SAM" id="Coils"/>
    </source>
</evidence>
<name>A0A6J8DGC9_MYTCO</name>
<reference evidence="2 3" key="1">
    <citation type="submission" date="2020-06" db="EMBL/GenBank/DDBJ databases">
        <authorList>
            <person name="Li R."/>
            <person name="Bekaert M."/>
        </authorList>
    </citation>
    <scope>NUCLEOTIDE SEQUENCE [LARGE SCALE GENOMIC DNA]</scope>
    <source>
        <strain evidence="3">wild</strain>
    </source>
</reference>
<sequence>MESWLKNMSLKKSVNTLHVTFDNIQGKHRMKIKKLSKKVSYLSKKNSNLRNNLHNCNIEVENRIQENIILNRENKIVNDELNNLQNENNRVITKYPDSRRYTDDLRTCIFELQGIDIPSNKISNVIRSATDSETVATVIKDTLVESASYQNVNVQKFLLSLSAMMRDLSSIMKKSNKNIDEWRSTMSTELSQQLNDVEVQNKEQDITVGTWVAISFEDDWYLGEVLQLKPDNILNNLMVRQRKRRITFKWPSKEDIKDIDVKCVIYLHFDNLPSPGLRHWIIPDIDDINHHHNQFVEKYFV</sequence>